<keyword evidence="4" id="KW-0072">Autophagy</keyword>
<evidence type="ECO:0000256" key="2">
    <source>
        <dbReference type="ARBA" id="ARBA00022499"/>
    </source>
</evidence>
<proteinExistence type="inferred from homology"/>
<evidence type="ECO:0000313" key="8">
    <source>
        <dbReference type="Proteomes" id="UP000078046"/>
    </source>
</evidence>
<feature type="domain" description="Autophagy protein ATG5 UblA" evidence="6">
    <location>
        <begin position="9"/>
        <end position="103"/>
    </location>
</feature>
<dbReference type="GO" id="GO:0061908">
    <property type="term" value="C:phagophore"/>
    <property type="evidence" value="ECO:0007669"/>
    <property type="project" value="TreeGrafter"/>
</dbReference>
<reference evidence="7 8" key="1">
    <citation type="submission" date="2016-04" db="EMBL/GenBank/DDBJ databases">
        <title>The genome of Intoshia linei affirms orthonectids as highly simplified spiralians.</title>
        <authorList>
            <person name="Mikhailov K.V."/>
            <person name="Slusarev G.S."/>
            <person name="Nikitin M.A."/>
            <person name="Logacheva M.D."/>
            <person name="Penin A."/>
            <person name="Aleoshin V."/>
            <person name="Panchin Y.V."/>
        </authorList>
    </citation>
    <scope>NUCLEOTIDE SEQUENCE [LARGE SCALE GENOMIC DNA]</scope>
    <source>
        <strain evidence="7">Intl2013</strain>
        <tissue evidence="7">Whole animal</tissue>
    </source>
</reference>
<dbReference type="GO" id="GO:0005776">
    <property type="term" value="C:autophagosome"/>
    <property type="evidence" value="ECO:0007669"/>
    <property type="project" value="TreeGrafter"/>
</dbReference>
<dbReference type="InterPro" id="IPR007239">
    <property type="entry name" value="Atg5"/>
</dbReference>
<dbReference type="GO" id="GO:0007033">
    <property type="term" value="P:vacuole organization"/>
    <property type="evidence" value="ECO:0007669"/>
    <property type="project" value="UniProtKB-ARBA"/>
</dbReference>
<gene>
    <name evidence="7" type="ORF">A3Q56_00139</name>
</gene>
<evidence type="ECO:0000256" key="1">
    <source>
        <dbReference type="ARBA" id="ARBA00006910"/>
    </source>
</evidence>
<evidence type="ECO:0000259" key="5">
    <source>
        <dbReference type="Pfam" id="PF20637"/>
    </source>
</evidence>
<dbReference type="Pfam" id="PF20638">
    <property type="entry name" value="ATG5_UblA"/>
    <property type="match status" value="1"/>
</dbReference>
<keyword evidence="3" id="KW-0832">Ubl conjugation</keyword>
<dbReference type="GO" id="GO:0000422">
    <property type="term" value="P:autophagy of mitochondrion"/>
    <property type="evidence" value="ECO:0007669"/>
    <property type="project" value="TreeGrafter"/>
</dbReference>
<dbReference type="PANTHER" id="PTHR13040:SF2">
    <property type="entry name" value="AUTOPHAGY PROTEIN 5"/>
    <property type="match status" value="1"/>
</dbReference>
<dbReference type="InterPro" id="IPR042527">
    <property type="entry name" value="Atg5_UblA_dom_sf"/>
</dbReference>
<dbReference type="GO" id="GO:0019776">
    <property type="term" value="F:Atg8-family ligase activity"/>
    <property type="evidence" value="ECO:0007669"/>
    <property type="project" value="TreeGrafter"/>
</dbReference>
<evidence type="ECO:0000256" key="4">
    <source>
        <dbReference type="ARBA" id="ARBA00023006"/>
    </source>
</evidence>
<dbReference type="Gene3D" id="3.10.20.90">
    <property type="entry name" value="Phosphatidylinositol 3-kinase Catalytic Subunit, Chain A, domain 1"/>
    <property type="match status" value="1"/>
</dbReference>
<dbReference type="Gene3D" id="1.10.246.190">
    <property type="entry name" value="Autophagy protein Apg5, helix rich domain"/>
    <property type="match status" value="1"/>
</dbReference>
<feature type="domain" description="Autophagy protein ATG5 alpha-helical bundle region" evidence="5">
    <location>
        <begin position="119"/>
        <end position="174"/>
    </location>
</feature>
<dbReference type="Gene3D" id="3.10.20.620">
    <property type="match status" value="1"/>
</dbReference>
<comment type="similarity">
    <text evidence="1">Belongs to the ATG5 family.</text>
</comment>
<dbReference type="Pfam" id="PF20637">
    <property type="entry name" value="ATG5_HBR"/>
    <property type="match status" value="1"/>
</dbReference>
<evidence type="ECO:0000259" key="6">
    <source>
        <dbReference type="Pfam" id="PF20638"/>
    </source>
</evidence>
<dbReference type="AlphaFoldDB" id="A0A177BD08"/>
<protein>
    <submittedName>
        <fullName evidence="7">Autophagy protein 5</fullName>
    </submittedName>
</protein>
<dbReference type="OrthoDB" id="272162at2759"/>
<dbReference type="InterPro" id="IPR048940">
    <property type="entry name" value="ATG5_HBR"/>
</dbReference>
<keyword evidence="2" id="KW-1017">Isopeptide bond</keyword>
<dbReference type="GO" id="GO:0006995">
    <property type="term" value="P:cellular response to nitrogen starvation"/>
    <property type="evidence" value="ECO:0007669"/>
    <property type="project" value="TreeGrafter"/>
</dbReference>
<dbReference type="InterPro" id="IPR042526">
    <property type="entry name" value="Atg5_HR"/>
</dbReference>
<organism evidence="7 8">
    <name type="scientific">Intoshia linei</name>
    <dbReference type="NCBI Taxonomy" id="1819745"/>
    <lineage>
        <taxon>Eukaryota</taxon>
        <taxon>Metazoa</taxon>
        <taxon>Spiralia</taxon>
        <taxon>Lophotrochozoa</taxon>
        <taxon>Mesozoa</taxon>
        <taxon>Orthonectida</taxon>
        <taxon>Rhopaluridae</taxon>
        <taxon>Intoshia</taxon>
    </lineage>
</organism>
<comment type="caution">
    <text evidence="7">The sequence shown here is derived from an EMBL/GenBank/DDBJ whole genome shotgun (WGS) entry which is preliminary data.</text>
</comment>
<sequence length="228" mass="26677">MDGSAIQACWQGKIPVIFQLENKSDKKCSKLLLLVSRISYFPILLDKIINHFNDDFTKNNMDTENIWLKSGDCPIRWQYPIGVIFDIHSFQTTKKCYPWVIDICCKNVPPQILRIGKIEAMKIFFISSLKQSDNIRHNSSVISSLLKNEVNQLWNNLKDESLKNYWEINKKLMNPENYRNVPFRIYVVQEFKPLIVLQKRVSSKSDTDGKLISLLDLLNIFFENSNQI</sequence>
<dbReference type="GO" id="GO:0034727">
    <property type="term" value="P:piecemeal microautophagy of the nucleus"/>
    <property type="evidence" value="ECO:0007669"/>
    <property type="project" value="TreeGrafter"/>
</dbReference>
<dbReference type="PANTHER" id="PTHR13040">
    <property type="entry name" value="AUTOPHAGY PROTEIN 5"/>
    <property type="match status" value="1"/>
</dbReference>
<name>A0A177BD08_9BILA</name>
<evidence type="ECO:0000313" key="7">
    <source>
        <dbReference type="EMBL" id="OAF72095.1"/>
    </source>
</evidence>
<dbReference type="GO" id="GO:0044233">
    <property type="term" value="C:mitochondria-associated endoplasmic reticulum membrane contact site"/>
    <property type="evidence" value="ECO:0007669"/>
    <property type="project" value="TreeGrafter"/>
</dbReference>
<dbReference type="GO" id="GO:0034045">
    <property type="term" value="C:phagophore assembly site membrane"/>
    <property type="evidence" value="ECO:0007669"/>
    <property type="project" value="TreeGrafter"/>
</dbReference>
<dbReference type="InterPro" id="IPR048939">
    <property type="entry name" value="ATG5_UblA"/>
</dbReference>
<evidence type="ECO:0000256" key="3">
    <source>
        <dbReference type="ARBA" id="ARBA00022843"/>
    </source>
</evidence>
<dbReference type="EMBL" id="LWCA01000005">
    <property type="protein sequence ID" value="OAF72095.1"/>
    <property type="molecule type" value="Genomic_DNA"/>
</dbReference>
<keyword evidence="8" id="KW-1185">Reference proteome</keyword>
<dbReference type="Proteomes" id="UP000078046">
    <property type="component" value="Unassembled WGS sequence"/>
</dbReference>
<dbReference type="GO" id="GO:0034274">
    <property type="term" value="C:Atg12-Atg5-Atg16 complex"/>
    <property type="evidence" value="ECO:0007669"/>
    <property type="project" value="TreeGrafter"/>
</dbReference>
<accession>A0A177BD08</accession>